<sequence>MDWKKTKTIFILTFLILNIFLGYQLSQKMDKSKLEAVADQPIEKRLADNNIDYKDKLPQSYNDRQTLISGQRAPFSADEIKSSKASRLDSSSTDTTLVFNLKKPQDLDKEDLVKDVTQFLKDEVYRGDEYRFYKKDTKSHKIWFTQIYQGQPLFFDTDNGMNRPSGMVMFEWNNKGQLTRYTQTFISVYRQGTKQEIISPMKALEKIFTTNHLSSGDKINKIVLGYYSLANVEDVQVYAPTWSIETEDAHFLVNAIDSSIQEIDREQ</sequence>
<dbReference type="Gene3D" id="2.40.128.690">
    <property type="entry name" value="YycH protein, domain 3-like"/>
    <property type="match status" value="1"/>
</dbReference>
<evidence type="ECO:0000313" key="3">
    <source>
        <dbReference type="Proteomes" id="UP001168694"/>
    </source>
</evidence>
<dbReference type="InterPro" id="IPR018604">
    <property type="entry name" value="YycI-like"/>
</dbReference>
<dbReference type="Pfam" id="PF09648">
    <property type="entry name" value="YycI"/>
    <property type="match status" value="1"/>
</dbReference>
<feature type="domain" description="Regulatory protein YycH-like" evidence="1">
    <location>
        <begin position="39"/>
        <end position="256"/>
    </location>
</feature>
<organism evidence="2 3">
    <name type="scientific">Fictibacillus terranigra</name>
    <dbReference type="NCBI Taxonomy" id="3058424"/>
    <lineage>
        <taxon>Bacteria</taxon>
        <taxon>Bacillati</taxon>
        <taxon>Bacillota</taxon>
        <taxon>Bacilli</taxon>
        <taxon>Bacillales</taxon>
        <taxon>Fictibacillaceae</taxon>
        <taxon>Fictibacillus</taxon>
    </lineage>
</organism>
<reference evidence="2" key="1">
    <citation type="submission" date="2023-06" db="EMBL/GenBank/DDBJ databases">
        <title>Draft Genome Sequences of Representative Paenibacillus Polymyxa, Bacillus cereus, Fictibacillus sp., and Brevibacillus agri Strains Isolated from Amazonian Dark Earth.</title>
        <authorList>
            <person name="Pellegrinetti T.A."/>
            <person name="Cunha I.C.M."/>
            <person name="Chaves M.G."/>
            <person name="Freitas A.S."/>
            <person name="Silva A.V.R."/>
            <person name="Tsai S.M."/>
            <person name="Mendes L.W."/>
        </authorList>
    </citation>
    <scope>NUCLEOTIDE SEQUENCE</scope>
    <source>
        <strain evidence="2">CENA-BCM004</strain>
    </source>
</reference>
<evidence type="ECO:0000313" key="2">
    <source>
        <dbReference type="EMBL" id="MDN4071452.1"/>
    </source>
</evidence>
<evidence type="ECO:0000259" key="1">
    <source>
        <dbReference type="Pfam" id="PF09648"/>
    </source>
</evidence>
<comment type="caution">
    <text evidence="2">The sequence shown here is derived from an EMBL/GenBank/DDBJ whole genome shotgun (WGS) entry which is preliminary data.</text>
</comment>
<dbReference type="Proteomes" id="UP001168694">
    <property type="component" value="Unassembled WGS sequence"/>
</dbReference>
<accession>A0ABT8E0N0</accession>
<name>A0ABT8E0N0_9BACL</name>
<protein>
    <submittedName>
        <fullName evidence="2">Two-component system regulatory protein YycI</fullName>
    </submittedName>
</protein>
<dbReference type="EMBL" id="JAUHLN010000001">
    <property type="protein sequence ID" value="MDN4071452.1"/>
    <property type="molecule type" value="Genomic_DNA"/>
</dbReference>
<keyword evidence="3" id="KW-1185">Reference proteome</keyword>
<proteinExistence type="predicted"/>
<dbReference type="RefSeq" id="WP_290397629.1">
    <property type="nucleotide sequence ID" value="NZ_JAUHLN010000001.1"/>
</dbReference>
<gene>
    <name evidence="2" type="primary">yycI</name>
    <name evidence="2" type="ORF">QYF49_00210</name>
</gene>